<dbReference type="OMA" id="RSNMFVP"/>
<dbReference type="AlphaFoldDB" id="Q6CVR8"/>
<dbReference type="EMBL" id="CR382122">
    <property type="protein sequence ID" value="CAH02364.1"/>
    <property type="molecule type" value="Genomic_DNA"/>
</dbReference>
<evidence type="ECO:0000256" key="2">
    <source>
        <dbReference type="ARBA" id="ARBA00004186"/>
    </source>
</evidence>
<dbReference type="FunCoup" id="Q6CVR8">
    <property type="interactions" value="41"/>
</dbReference>
<keyword evidence="10" id="KW-1185">Reference proteome</keyword>
<dbReference type="eggNOG" id="ENOG502S0AD">
    <property type="taxonomic scope" value="Eukaryota"/>
</dbReference>
<dbReference type="KEGG" id="kla:KLLA0_B09944g"/>
<evidence type="ECO:0000256" key="7">
    <source>
        <dbReference type="SAM" id="MobiDB-lite"/>
    </source>
</evidence>
<feature type="compositionally biased region" description="Basic and acidic residues" evidence="7">
    <location>
        <begin position="82"/>
        <end position="110"/>
    </location>
</feature>
<feature type="region of interest" description="Disordered" evidence="7">
    <location>
        <begin position="255"/>
        <end position="282"/>
    </location>
</feature>
<dbReference type="Proteomes" id="UP000000598">
    <property type="component" value="Chromosome B"/>
</dbReference>
<name>Q6CVR8_KLULA</name>
<evidence type="ECO:0000256" key="3">
    <source>
        <dbReference type="ARBA" id="ARBA00010042"/>
    </source>
</evidence>
<dbReference type="HOGENOM" id="CLU_015675_0_0_1"/>
<evidence type="ECO:0000259" key="8">
    <source>
        <dbReference type="Pfam" id="PF03941"/>
    </source>
</evidence>
<dbReference type="Pfam" id="PF03941">
    <property type="entry name" value="INCENP_ARK-bind"/>
    <property type="match status" value="1"/>
</dbReference>
<feature type="domain" description="Inner centromere protein ARK-binding" evidence="8">
    <location>
        <begin position="609"/>
        <end position="661"/>
    </location>
</feature>
<feature type="compositionally biased region" description="Polar residues" evidence="7">
    <location>
        <begin position="471"/>
        <end position="488"/>
    </location>
</feature>
<dbReference type="GO" id="GO:0005819">
    <property type="term" value="C:spindle"/>
    <property type="evidence" value="ECO:0007669"/>
    <property type="project" value="UniProtKB-SubCell"/>
</dbReference>
<feature type="compositionally biased region" description="Basic and acidic residues" evidence="7">
    <location>
        <begin position="533"/>
        <end position="552"/>
    </location>
</feature>
<feature type="compositionally biased region" description="Polar residues" evidence="7">
    <location>
        <begin position="111"/>
        <end position="125"/>
    </location>
</feature>
<evidence type="ECO:0000256" key="1">
    <source>
        <dbReference type="ARBA" id="ARBA00004123"/>
    </source>
</evidence>
<dbReference type="GO" id="GO:0005634">
    <property type="term" value="C:nucleus"/>
    <property type="evidence" value="ECO:0007669"/>
    <property type="project" value="UniProtKB-SubCell"/>
</dbReference>
<dbReference type="PaxDb" id="284590-Q6CVR8"/>
<dbReference type="STRING" id="284590.Q6CVR8"/>
<proteinExistence type="inferred from homology"/>
<feature type="region of interest" description="Disordered" evidence="7">
    <location>
        <begin position="330"/>
        <end position="422"/>
    </location>
</feature>
<gene>
    <name evidence="9" type="ORF">KLLA0_B09944g</name>
</gene>
<evidence type="ECO:0000313" key="10">
    <source>
        <dbReference type="Proteomes" id="UP000000598"/>
    </source>
</evidence>
<dbReference type="InterPro" id="IPR005635">
    <property type="entry name" value="Inner_centromere_prot_ARK-bd"/>
</dbReference>
<sequence>MDWALKAAKKKLKNQTGGSRSIVESLNEFNDVMLKGHKEIEDVFYRSNDWLNMEMAKLGFPRGESITAAPVSPDKSVVNDDQPEHETDEAHNEDTRSNETEIRSGDHDQETGMNTVSANATNQEPVSVGSRNELRGSRQTQIEDQDNNHTNVQQQLILQPAITPKSLLGDDTGRVLINSSSIKRASRESSVTKSFPWPVQRDAKDFTATNEIKAPPTKDNEITNEGNQIPSAADDKVHLSSVTKTIRDRSQRRSNMFAPLPSKDPLIVQPTPSQHKRKINGPTTLPIHQEKKLKVSPLHIPANSSESRLKSPRYQGNVFERLSNNLTESFERKAADRRAASPVRNKRSTTSPTRSQRSGASIHGSPTSRKLSQNNSHTERIHHTLKNIFDSKIPQLAKHNKKEPQPLRRRVSNLIDRSKPTERKSLIPRIKELTPVKGLIRENITQSNETNNIRAKKQLPEEVSQPPVIPQLSTHKSTSISPTSSDQRTNSHDRLTRFQLITGSSSNKQEKDTLKQKLNKRLSEVMRNQQEQQMRKKYELQQRRISQADEDTKRRTKILLDRNNATLPPLSKSASTNSMLHDINTVDYREYIGAPPKTERTSNDVTLPEIISDDEGNNQVERTLTSWAEPEKLKQQLLLQQNWDIEQILGPIPPLHIDEIFQTSTSRLQKLKKR</sequence>
<feature type="region of interest" description="Disordered" evidence="7">
    <location>
        <begin position="66"/>
        <end position="136"/>
    </location>
</feature>
<keyword evidence="6" id="KW-0539">Nucleus</keyword>
<comment type="subcellular location">
    <subcellularLocation>
        <location evidence="2">Cytoplasm</location>
        <location evidence="2">Cytoskeleton</location>
        <location evidence="2">Spindle</location>
    </subcellularLocation>
    <subcellularLocation>
        <location evidence="1">Nucleus</location>
    </subcellularLocation>
</comment>
<accession>Q6CVR8</accession>
<keyword evidence="4" id="KW-0963">Cytoplasm</keyword>
<evidence type="ECO:0000256" key="6">
    <source>
        <dbReference type="ARBA" id="ARBA00023242"/>
    </source>
</evidence>
<evidence type="ECO:0000313" key="9">
    <source>
        <dbReference type="EMBL" id="CAH02364.1"/>
    </source>
</evidence>
<feature type="compositionally biased region" description="Polar residues" evidence="7">
    <location>
        <begin position="364"/>
        <end position="376"/>
    </location>
</feature>
<feature type="compositionally biased region" description="Low complexity" evidence="7">
    <location>
        <begin position="348"/>
        <end position="358"/>
    </location>
</feature>
<feature type="compositionally biased region" description="Basic and acidic residues" evidence="7">
    <location>
        <begin position="330"/>
        <end position="339"/>
    </location>
</feature>
<feature type="region of interest" description="Disordered" evidence="7">
    <location>
        <begin position="529"/>
        <end position="552"/>
    </location>
</feature>
<reference evidence="9 10" key="1">
    <citation type="journal article" date="2004" name="Nature">
        <title>Genome evolution in yeasts.</title>
        <authorList>
            <consortium name="Genolevures"/>
            <person name="Dujon B."/>
            <person name="Sherman D."/>
            <person name="Fischer G."/>
            <person name="Durrens P."/>
            <person name="Casaregola S."/>
            <person name="Lafontaine I."/>
            <person name="de Montigny J."/>
            <person name="Marck C."/>
            <person name="Neuveglise C."/>
            <person name="Talla E."/>
            <person name="Goffard N."/>
            <person name="Frangeul L."/>
            <person name="Aigle M."/>
            <person name="Anthouard V."/>
            <person name="Babour A."/>
            <person name="Barbe V."/>
            <person name="Barnay S."/>
            <person name="Blanchin S."/>
            <person name="Beckerich J.M."/>
            <person name="Beyne E."/>
            <person name="Bleykasten C."/>
            <person name="Boisrame A."/>
            <person name="Boyer J."/>
            <person name="Cattolico L."/>
            <person name="Confanioleri F."/>
            <person name="de Daruvar A."/>
            <person name="Despons L."/>
            <person name="Fabre E."/>
            <person name="Fairhead C."/>
            <person name="Ferry-Dumazet H."/>
            <person name="Groppi A."/>
            <person name="Hantraye F."/>
            <person name="Hennequin C."/>
            <person name="Jauniaux N."/>
            <person name="Joyet P."/>
            <person name="Kachouri R."/>
            <person name="Kerrest A."/>
            <person name="Koszul R."/>
            <person name="Lemaire M."/>
            <person name="Lesur I."/>
            <person name="Ma L."/>
            <person name="Muller H."/>
            <person name="Nicaud J.M."/>
            <person name="Nikolski M."/>
            <person name="Oztas S."/>
            <person name="Ozier-Kalogeropoulos O."/>
            <person name="Pellenz S."/>
            <person name="Potier S."/>
            <person name="Richard G.F."/>
            <person name="Straub M.L."/>
            <person name="Suleau A."/>
            <person name="Swennene D."/>
            <person name="Tekaia F."/>
            <person name="Wesolowski-Louvel M."/>
            <person name="Westhof E."/>
            <person name="Wirth B."/>
            <person name="Zeniou-Meyer M."/>
            <person name="Zivanovic I."/>
            <person name="Bolotin-Fukuhara M."/>
            <person name="Thierry A."/>
            <person name="Bouchier C."/>
            <person name="Caudron B."/>
            <person name="Scarpelli C."/>
            <person name="Gaillardin C."/>
            <person name="Weissenbach J."/>
            <person name="Wincker P."/>
            <person name="Souciet J.L."/>
        </authorList>
    </citation>
    <scope>NUCLEOTIDE SEQUENCE [LARGE SCALE GENOMIC DNA]</scope>
    <source>
        <strain evidence="10">ATCC 8585 / CBS 2359 / DSM 70799 / NBRC 1267 / NRRL Y-1140 / WM37</strain>
    </source>
</reference>
<dbReference type="InParanoid" id="Q6CVR8"/>
<comment type="similarity">
    <text evidence="3">Belongs to the INCENP family.</text>
</comment>
<organism evidence="9 10">
    <name type="scientific">Kluyveromyces lactis (strain ATCC 8585 / CBS 2359 / DSM 70799 / NBRC 1267 / NRRL Y-1140 / WM37)</name>
    <name type="common">Yeast</name>
    <name type="synonym">Candida sphaerica</name>
    <dbReference type="NCBI Taxonomy" id="284590"/>
    <lineage>
        <taxon>Eukaryota</taxon>
        <taxon>Fungi</taxon>
        <taxon>Dikarya</taxon>
        <taxon>Ascomycota</taxon>
        <taxon>Saccharomycotina</taxon>
        <taxon>Saccharomycetes</taxon>
        <taxon>Saccharomycetales</taxon>
        <taxon>Saccharomycetaceae</taxon>
        <taxon>Kluyveromyces</taxon>
    </lineage>
</organism>
<protein>
    <submittedName>
        <fullName evidence="9">KLLA0B09944p</fullName>
    </submittedName>
</protein>
<evidence type="ECO:0000256" key="4">
    <source>
        <dbReference type="ARBA" id="ARBA00022490"/>
    </source>
</evidence>
<evidence type="ECO:0000256" key="5">
    <source>
        <dbReference type="ARBA" id="ARBA00023212"/>
    </source>
</evidence>
<keyword evidence="5" id="KW-0206">Cytoskeleton</keyword>
<feature type="region of interest" description="Disordered" evidence="7">
    <location>
        <begin position="445"/>
        <end position="494"/>
    </location>
</feature>